<dbReference type="Gene3D" id="2.40.50.140">
    <property type="entry name" value="Nucleic acid-binding proteins"/>
    <property type="match status" value="1"/>
</dbReference>
<dbReference type="AlphaFoldDB" id="A0A2B7I5P0"/>
<gene>
    <name evidence="2" type="ORF">B1B09_02615</name>
</gene>
<evidence type="ECO:0000256" key="1">
    <source>
        <dbReference type="PROSITE-ProRule" id="PRU01024"/>
    </source>
</evidence>
<feature type="binding site" evidence="1">
    <location>
        <position position="282"/>
    </location>
    <ligand>
        <name>S-adenosyl-L-methionine</name>
        <dbReference type="ChEBI" id="CHEBI:59789"/>
    </ligand>
</feature>
<feature type="active site" description="Nucleophile" evidence="1">
    <location>
        <position position="349"/>
    </location>
</feature>
<comment type="caution">
    <text evidence="2">The sequence shown here is derived from an EMBL/GenBank/DDBJ whole genome shotgun (WGS) entry which is preliminary data.</text>
</comment>
<keyword evidence="1" id="KW-0808">Transferase</keyword>
<dbReference type="InterPro" id="IPR029063">
    <property type="entry name" value="SAM-dependent_MTases_sf"/>
</dbReference>
<dbReference type="PROSITE" id="PS50926">
    <property type="entry name" value="TRAM"/>
    <property type="match status" value="1"/>
</dbReference>
<dbReference type="SUPFAM" id="SSF50249">
    <property type="entry name" value="Nucleic acid-binding proteins"/>
    <property type="match status" value="1"/>
</dbReference>
<dbReference type="InterPro" id="IPR007848">
    <property type="entry name" value="Small_mtfrase_dom"/>
</dbReference>
<evidence type="ECO:0000313" key="3">
    <source>
        <dbReference type="Proteomes" id="UP000226191"/>
    </source>
</evidence>
<dbReference type="SUPFAM" id="SSF53335">
    <property type="entry name" value="S-adenosyl-L-methionine-dependent methyltransferases"/>
    <property type="match status" value="1"/>
</dbReference>
<feature type="binding site" evidence="1">
    <location>
        <position position="261"/>
    </location>
    <ligand>
        <name>S-adenosyl-L-methionine</name>
        <dbReference type="ChEBI" id="CHEBI:59789"/>
    </ligand>
</feature>
<name>A0A2B7I5P0_CUTAC</name>
<dbReference type="PANTHER" id="PTHR11061:SF30">
    <property type="entry name" value="TRNA (URACIL(54)-C(5))-METHYLTRANSFERASE"/>
    <property type="match status" value="1"/>
</dbReference>
<dbReference type="RefSeq" id="WP_002515454.1">
    <property type="nucleotide sequence ID" value="NZ_AP019664.1"/>
</dbReference>
<dbReference type="PANTHER" id="PTHR11061">
    <property type="entry name" value="RNA M5U METHYLTRANSFERASE"/>
    <property type="match status" value="1"/>
</dbReference>
<dbReference type="InterPro" id="IPR030391">
    <property type="entry name" value="MeTrfase_TrmA_CS"/>
</dbReference>
<dbReference type="GO" id="GO:0070475">
    <property type="term" value="P:rRNA base methylation"/>
    <property type="evidence" value="ECO:0007669"/>
    <property type="project" value="TreeGrafter"/>
</dbReference>
<evidence type="ECO:0000313" key="2">
    <source>
        <dbReference type="EMBL" id="PGF36532.1"/>
    </source>
</evidence>
<dbReference type="InterPro" id="IPR002792">
    <property type="entry name" value="TRAM_dom"/>
</dbReference>
<dbReference type="CDD" id="cd02440">
    <property type="entry name" value="AdoMet_MTases"/>
    <property type="match status" value="1"/>
</dbReference>
<dbReference type="PROSITE" id="PS01231">
    <property type="entry name" value="TRMA_2"/>
    <property type="match status" value="1"/>
</dbReference>
<protein>
    <submittedName>
        <fullName evidence="2">SAM-dependent methyltransferase</fullName>
    </submittedName>
</protein>
<comment type="similarity">
    <text evidence="1">Belongs to the class I-like SAM-binding methyltransferase superfamily. RNA M5U methyltransferase family.</text>
</comment>
<keyword evidence="1 2" id="KW-0489">Methyltransferase</keyword>
<keyword evidence="1" id="KW-0949">S-adenosyl-L-methionine</keyword>
<dbReference type="OMA" id="GGCKWQH"/>
<accession>A0A2B7I5P0</accession>
<dbReference type="OrthoDB" id="9804590at2"/>
<proteinExistence type="inferred from homology"/>
<reference evidence="2 3" key="1">
    <citation type="submission" date="2017-02" db="EMBL/GenBank/DDBJ databases">
        <title>Prevalence of linear plasmids in Cutibacterium acnes isolates obtained from cancerous prostatic tissue.</title>
        <authorList>
            <person name="Davidsson S."/>
            <person name="Bruggemann H."/>
        </authorList>
    </citation>
    <scope>NUCLEOTIDE SEQUENCE [LARGE SCALE GENOMIC DNA]</scope>
    <source>
        <strain evidence="2 3">11-78</strain>
    </source>
</reference>
<dbReference type="InterPro" id="IPR010280">
    <property type="entry name" value="U5_MeTrfase_fam"/>
</dbReference>
<dbReference type="PROSITE" id="PS51687">
    <property type="entry name" value="SAM_MT_RNA_M5U"/>
    <property type="match status" value="1"/>
</dbReference>
<sequence length="393" mass="41992">MHESVGASQGDEFDLGMGNIAHGGYCVARLDGRVVFVRGALPGEEVRVRLTDISKASHWFGQAVDVISADSHRVVPPCPVAGECGGCDFQHVDVEFQRELKRRVVAEQLSRLAGIKWAGTVEAVTGSSDGLGWRTRMQYRSLNQRPALRRHRSHDLVQVPEGGCPIAHPAGRPAAEAACNTAEHAIVMVTSCLSEDPEVSVIADGQLVAGGETMTARVGQRRWKVGAGGFWQVHPGAAEALADAVIGSLEPQQGDEALDLYCGVGLFAGLLADRGVRVRGVEVSRQAVALARRNVPGGRFTAGRVERVLPRMAPKANIVVLDPPRKGAGKTVVQAVARTSPRAIAHVACDPAALARDLHLFDVNGYLPRSIRAFDVFPMTHHVEAVAILEPKI</sequence>
<organism evidence="2 3">
    <name type="scientific">Cutibacterium acnes</name>
    <name type="common">Propionibacterium acnes</name>
    <dbReference type="NCBI Taxonomy" id="1747"/>
    <lineage>
        <taxon>Bacteria</taxon>
        <taxon>Bacillati</taxon>
        <taxon>Actinomycetota</taxon>
        <taxon>Actinomycetes</taxon>
        <taxon>Propionibacteriales</taxon>
        <taxon>Propionibacteriaceae</taxon>
        <taxon>Cutibacterium</taxon>
    </lineage>
</organism>
<dbReference type="EMBL" id="MVCE01000001">
    <property type="protein sequence ID" value="PGF36532.1"/>
    <property type="molecule type" value="Genomic_DNA"/>
</dbReference>
<dbReference type="Proteomes" id="UP000226191">
    <property type="component" value="Unassembled WGS sequence"/>
</dbReference>
<dbReference type="InterPro" id="IPR012340">
    <property type="entry name" value="NA-bd_OB-fold"/>
</dbReference>
<dbReference type="Gene3D" id="3.40.50.150">
    <property type="entry name" value="Vaccinia Virus protein VP39"/>
    <property type="match status" value="2"/>
</dbReference>
<feature type="binding site" evidence="1">
    <location>
        <position position="322"/>
    </location>
    <ligand>
        <name>S-adenosyl-L-methionine</name>
        <dbReference type="ChEBI" id="CHEBI:59789"/>
    </ligand>
</feature>
<dbReference type="GeneID" id="92857028"/>
<feature type="binding site" evidence="1">
    <location>
        <position position="232"/>
    </location>
    <ligand>
        <name>S-adenosyl-L-methionine</name>
        <dbReference type="ChEBI" id="CHEBI:59789"/>
    </ligand>
</feature>
<dbReference type="Pfam" id="PF01938">
    <property type="entry name" value="TRAM"/>
    <property type="match status" value="1"/>
</dbReference>
<dbReference type="GO" id="GO:0070041">
    <property type="term" value="F:rRNA (uridine-C5-)-methyltransferase activity"/>
    <property type="evidence" value="ECO:0007669"/>
    <property type="project" value="TreeGrafter"/>
</dbReference>
<dbReference type="Pfam" id="PF05175">
    <property type="entry name" value="MTS"/>
    <property type="match status" value="1"/>
</dbReference>